<feature type="non-terminal residue" evidence="2">
    <location>
        <position position="163"/>
    </location>
</feature>
<evidence type="ECO:0000256" key="1">
    <source>
        <dbReference type="SAM" id="MobiDB-lite"/>
    </source>
</evidence>
<accession>A0ABD0PNB9</accession>
<name>A0ABD0PNB9_CIRMR</name>
<sequence>HQTLRDGGSGRDSEVQGDGRPRSHHSLAFSRRQTGAQQLAHDPVRQRHAGHPDHHAEGQRRLQLRGLQRGRHRHRGRGGEHDPAAALRQQHGPHEGGRPGTLGHHHIHQIRQQRHQTAEQEGGGGKPDRELGRHPLAVRTAHSRDQDVPDPVQQHGGRHPGVQ</sequence>
<proteinExistence type="predicted"/>
<protein>
    <submittedName>
        <fullName evidence="2">Uncharacterized protein</fullName>
    </submittedName>
</protein>
<evidence type="ECO:0000313" key="3">
    <source>
        <dbReference type="Proteomes" id="UP001529510"/>
    </source>
</evidence>
<dbReference type="Proteomes" id="UP001529510">
    <property type="component" value="Unassembled WGS sequence"/>
</dbReference>
<evidence type="ECO:0000313" key="2">
    <source>
        <dbReference type="EMBL" id="KAL0175225.1"/>
    </source>
</evidence>
<feature type="region of interest" description="Disordered" evidence="1">
    <location>
        <begin position="1"/>
        <end position="163"/>
    </location>
</feature>
<feature type="compositionally biased region" description="Basic residues" evidence="1">
    <location>
        <begin position="103"/>
        <end position="114"/>
    </location>
</feature>
<reference evidence="2 3" key="1">
    <citation type="submission" date="2024-05" db="EMBL/GenBank/DDBJ databases">
        <title>Genome sequencing and assembly of Indian major carp, Cirrhinus mrigala (Hamilton, 1822).</title>
        <authorList>
            <person name="Mohindra V."/>
            <person name="Chowdhury L.M."/>
            <person name="Lal K."/>
            <person name="Jena J.K."/>
        </authorList>
    </citation>
    <scope>NUCLEOTIDE SEQUENCE [LARGE SCALE GENOMIC DNA]</scope>
    <source>
        <strain evidence="2">CM1030</strain>
        <tissue evidence="2">Blood</tissue>
    </source>
</reference>
<organism evidence="2 3">
    <name type="scientific">Cirrhinus mrigala</name>
    <name type="common">Mrigala</name>
    <dbReference type="NCBI Taxonomy" id="683832"/>
    <lineage>
        <taxon>Eukaryota</taxon>
        <taxon>Metazoa</taxon>
        <taxon>Chordata</taxon>
        <taxon>Craniata</taxon>
        <taxon>Vertebrata</taxon>
        <taxon>Euteleostomi</taxon>
        <taxon>Actinopterygii</taxon>
        <taxon>Neopterygii</taxon>
        <taxon>Teleostei</taxon>
        <taxon>Ostariophysi</taxon>
        <taxon>Cypriniformes</taxon>
        <taxon>Cyprinidae</taxon>
        <taxon>Labeoninae</taxon>
        <taxon>Labeonini</taxon>
        <taxon>Cirrhinus</taxon>
    </lineage>
</organism>
<comment type="caution">
    <text evidence="2">The sequence shown here is derived from an EMBL/GenBank/DDBJ whole genome shotgun (WGS) entry which is preliminary data.</text>
</comment>
<feature type="compositionally biased region" description="Basic and acidic residues" evidence="1">
    <location>
        <begin position="8"/>
        <end position="21"/>
    </location>
</feature>
<feature type="compositionally biased region" description="Basic and acidic residues" evidence="1">
    <location>
        <begin position="42"/>
        <end position="60"/>
    </location>
</feature>
<dbReference type="AlphaFoldDB" id="A0ABD0PNB9"/>
<dbReference type="EMBL" id="JAMKFB020000015">
    <property type="protein sequence ID" value="KAL0175225.1"/>
    <property type="molecule type" value="Genomic_DNA"/>
</dbReference>
<gene>
    <name evidence="2" type="ORF">M9458_031193</name>
</gene>
<keyword evidence="3" id="KW-1185">Reference proteome</keyword>
<feature type="non-terminal residue" evidence="2">
    <location>
        <position position="1"/>
    </location>
</feature>